<dbReference type="AlphaFoldDB" id="Q0US10"/>
<organism evidence="1 2">
    <name type="scientific">Phaeosphaeria nodorum (strain SN15 / ATCC MYA-4574 / FGSC 10173)</name>
    <name type="common">Glume blotch fungus</name>
    <name type="synonym">Parastagonospora nodorum</name>
    <dbReference type="NCBI Taxonomy" id="321614"/>
    <lineage>
        <taxon>Eukaryota</taxon>
        <taxon>Fungi</taxon>
        <taxon>Dikarya</taxon>
        <taxon>Ascomycota</taxon>
        <taxon>Pezizomycotina</taxon>
        <taxon>Dothideomycetes</taxon>
        <taxon>Pleosporomycetidae</taxon>
        <taxon>Pleosporales</taxon>
        <taxon>Pleosporineae</taxon>
        <taxon>Phaeosphaeriaceae</taxon>
        <taxon>Parastagonospora</taxon>
    </lineage>
</organism>
<dbReference type="EMBL" id="CH445331">
    <property type="protein sequence ID" value="EAT87845.1"/>
    <property type="molecule type" value="Genomic_DNA"/>
</dbReference>
<protein>
    <submittedName>
        <fullName evidence="1">Uncharacterized protein</fullName>
    </submittedName>
</protein>
<dbReference type="InParanoid" id="Q0US10"/>
<sequence>MPVSCLKADHAYGNATEYRFLKNQKTNVTSE</sequence>
<dbReference type="Proteomes" id="UP000001055">
    <property type="component" value="Unassembled WGS sequence"/>
</dbReference>
<dbReference type="KEGG" id="pno:SNOG_05454"/>
<gene>
    <name evidence="1" type="ORF">SNOG_05454</name>
</gene>
<name>Q0US10_PHANO</name>
<evidence type="ECO:0000313" key="2">
    <source>
        <dbReference type="Proteomes" id="UP000001055"/>
    </source>
</evidence>
<proteinExistence type="predicted"/>
<accession>Q0US10</accession>
<evidence type="ECO:0000313" key="1">
    <source>
        <dbReference type="EMBL" id="EAT87845.1"/>
    </source>
</evidence>
<reference evidence="2" key="1">
    <citation type="journal article" date="2007" name="Plant Cell">
        <title>Dothideomycete-plant interactions illuminated by genome sequencing and EST analysis of the wheat pathogen Stagonospora nodorum.</title>
        <authorList>
            <person name="Hane J.K."/>
            <person name="Lowe R.G."/>
            <person name="Solomon P.S."/>
            <person name="Tan K.C."/>
            <person name="Schoch C.L."/>
            <person name="Spatafora J.W."/>
            <person name="Crous P.W."/>
            <person name="Kodira C."/>
            <person name="Birren B.W."/>
            <person name="Galagan J.E."/>
            <person name="Torriani S.F."/>
            <person name="McDonald B.A."/>
            <person name="Oliver R.P."/>
        </authorList>
    </citation>
    <scope>NUCLEOTIDE SEQUENCE [LARGE SCALE GENOMIC DNA]</scope>
    <source>
        <strain evidence="2">SN15 / ATCC MYA-4574 / FGSC 10173</strain>
    </source>
</reference>
<dbReference type="GeneID" id="5972734"/>
<dbReference type="RefSeq" id="XP_001795859.1">
    <property type="nucleotide sequence ID" value="XM_001795807.1"/>
</dbReference>